<name>K6WV63_9MICO</name>
<organism evidence="2 3">
    <name type="scientific">Kineosphaera limosa NBRC 100340</name>
    <dbReference type="NCBI Taxonomy" id="1184609"/>
    <lineage>
        <taxon>Bacteria</taxon>
        <taxon>Bacillati</taxon>
        <taxon>Actinomycetota</taxon>
        <taxon>Actinomycetes</taxon>
        <taxon>Micrococcales</taxon>
        <taxon>Dermatophilaceae</taxon>
        <taxon>Kineosphaera</taxon>
    </lineage>
</organism>
<dbReference type="Proteomes" id="UP000008366">
    <property type="component" value="Unassembled WGS sequence"/>
</dbReference>
<dbReference type="PANTHER" id="PTHR30154:SF34">
    <property type="entry name" value="TRANSCRIPTIONAL REGULATOR AZLB"/>
    <property type="match status" value="1"/>
</dbReference>
<dbReference type="EMBL" id="BAHD01000080">
    <property type="protein sequence ID" value="GAB97736.1"/>
    <property type="molecule type" value="Genomic_DNA"/>
</dbReference>
<feature type="domain" description="Transcription regulator AsnC/Lrp ligand binding" evidence="1">
    <location>
        <begin position="81"/>
        <end position="141"/>
    </location>
</feature>
<dbReference type="GO" id="GO:0043565">
    <property type="term" value="F:sequence-specific DNA binding"/>
    <property type="evidence" value="ECO:0007669"/>
    <property type="project" value="TreeGrafter"/>
</dbReference>
<protein>
    <submittedName>
        <fullName evidence="2">Putative AsnC family transcriptional regulator</fullName>
    </submittedName>
</protein>
<sequence>MSHTVDDLDARIIGLFSQRPSVGVLGASRELGVARGTVQARLDRLLDRGVIASMAPTIDPGAAGYPVTAYCQLQIRQTTGQTPIAAHLAAIPEVIEAHTITGGFDMLVVVVARDNADLQQVIDTIVEHEQIERASSQIVLATHVTRRTLPLVEAAAARNDNGGRPRRS</sequence>
<accession>K6WV63</accession>
<comment type="caution">
    <text evidence="2">The sequence shown here is derived from an EMBL/GenBank/DDBJ whole genome shotgun (WGS) entry which is preliminary data.</text>
</comment>
<dbReference type="SMART" id="SM00344">
    <property type="entry name" value="HTH_ASNC"/>
    <property type="match status" value="1"/>
</dbReference>
<evidence type="ECO:0000259" key="1">
    <source>
        <dbReference type="Pfam" id="PF01037"/>
    </source>
</evidence>
<dbReference type="eggNOG" id="COG1522">
    <property type="taxonomic scope" value="Bacteria"/>
</dbReference>
<dbReference type="SUPFAM" id="SSF54909">
    <property type="entry name" value="Dimeric alpha+beta barrel"/>
    <property type="match status" value="1"/>
</dbReference>
<dbReference type="InterPro" id="IPR011008">
    <property type="entry name" value="Dimeric_a/b-barrel"/>
</dbReference>
<gene>
    <name evidence="2" type="ORF">KILIM_080_00070</name>
</gene>
<dbReference type="InterPro" id="IPR036390">
    <property type="entry name" value="WH_DNA-bd_sf"/>
</dbReference>
<dbReference type="Gene3D" id="1.10.10.10">
    <property type="entry name" value="Winged helix-like DNA-binding domain superfamily/Winged helix DNA-binding domain"/>
    <property type="match status" value="1"/>
</dbReference>
<dbReference type="InterPro" id="IPR036388">
    <property type="entry name" value="WH-like_DNA-bd_sf"/>
</dbReference>
<reference evidence="2 3" key="1">
    <citation type="submission" date="2012-08" db="EMBL/GenBank/DDBJ databases">
        <title>Whole genome shotgun sequence of Kineosphaera limosa NBRC 100340.</title>
        <authorList>
            <person name="Yoshida I."/>
            <person name="Isaki S."/>
            <person name="Hosoyama A."/>
            <person name="Tsuchikane K."/>
            <person name="Katsumata H."/>
            <person name="Ando Y."/>
            <person name="Ohji S."/>
            <person name="Hamada M."/>
            <person name="Tamura T."/>
            <person name="Yamazoe A."/>
            <person name="Yamazaki S."/>
            <person name="Fujita N."/>
        </authorList>
    </citation>
    <scope>NUCLEOTIDE SEQUENCE [LARGE SCALE GENOMIC DNA]</scope>
    <source>
        <strain evidence="2 3">NBRC 100340</strain>
    </source>
</reference>
<dbReference type="SUPFAM" id="SSF46785">
    <property type="entry name" value="Winged helix' DNA-binding domain"/>
    <property type="match status" value="1"/>
</dbReference>
<dbReference type="InterPro" id="IPR019887">
    <property type="entry name" value="Tscrpt_reg_AsnC/Lrp_C"/>
</dbReference>
<dbReference type="RefSeq" id="WP_006594268.1">
    <property type="nucleotide sequence ID" value="NZ_BAHD01000080.1"/>
</dbReference>
<evidence type="ECO:0000313" key="2">
    <source>
        <dbReference type="EMBL" id="GAB97736.1"/>
    </source>
</evidence>
<evidence type="ECO:0000313" key="3">
    <source>
        <dbReference type="Proteomes" id="UP000008366"/>
    </source>
</evidence>
<dbReference type="Gene3D" id="3.30.70.920">
    <property type="match status" value="1"/>
</dbReference>
<keyword evidence="3" id="KW-1185">Reference proteome</keyword>
<dbReference type="STRING" id="1184609.KILIM_080_00070"/>
<dbReference type="InterPro" id="IPR019888">
    <property type="entry name" value="Tscrpt_reg_AsnC-like"/>
</dbReference>
<dbReference type="GO" id="GO:0043200">
    <property type="term" value="P:response to amino acid"/>
    <property type="evidence" value="ECO:0007669"/>
    <property type="project" value="TreeGrafter"/>
</dbReference>
<dbReference type="GO" id="GO:0005829">
    <property type="term" value="C:cytosol"/>
    <property type="evidence" value="ECO:0007669"/>
    <property type="project" value="TreeGrafter"/>
</dbReference>
<dbReference type="AlphaFoldDB" id="K6WV63"/>
<dbReference type="OrthoDB" id="9809462at2"/>
<dbReference type="PANTHER" id="PTHR30154">
    <property type="entry name" value="LEUCINE-RESPONSIVE REGULATORY PROTEIN"/>
    <property type="match status" value="1"/>
</dbReference>
<proteinExistence type="predicted"/>
<dbReference type="Pfam" id="PF01037">
    <property type="entry name" value="AsnC_trans_reg"/>
    <property type="match status" value="1"/>
</dbReference>